<keyword evidence="1" id="KW-0614">Plasmid</keyword>
<sequence>MGKRISAIIMTLFLALVSYNIRQAEDPKTVFLTSIANLEKEFYQFIISFVEMVADAFGVLR</sequence>
<organism evidence="1 2">
    <name type="scientific">Borrelia hermsii</name>
    <dbReference type="NCBI Taxonomy" id="140"/>
    <lineage>
        <taxon>Bacteria</taxon>
        <taxon>Pseudomonadati</taxon>
        <taxon>Spirochaetota</taxon>
        <taxon>Spirochaetia</taxon>
        <taxon>Spirochaetales</taxon>
        <taxon>Borreliaceae</taxon>
        <taxon>Borrelia</taxon>
    </lineage>
</organism>
<geneLocation type="plasmid" evidence="2">
    <name>lp28-2 sequence</name>
</geneLocation>
<evidence type="ECO:0000313" key="1">
    <source>
        <dbReference type="EMBL" id="AMR76131.1"/>
    </source>
</evidence>
<accession>A0AAN0X7E6</accession>
<dbReference type="EMBL" id="CP014813">
    <property type="protein sequence ID" value="AMR76131.1"/>
    <property type="molecule type" value="Genomic_DNA"/>
</dbReference>
<dbReference type="Proteomes" id="UP000075229">
    <property type="component" value="Plasmid Unnamed"/>
</dbReference>
<evidence type="ECO:0000313" key="2">
    <source>
        <dbReference type="Proteomes" id="UP000075229"/>
    </source>
</evidence>
<evidence type="ECO:0008006" key="3">
    <source>
        <dbReference type="Google" id="ProtNLM"/>
    </source>
</evidence>
<gene>
    <name evidence="1" type="ORF">A0V01_05955</name>
</gene>
<dbReference type="AlphaFoldDB" id="A0AAN0X7E6"/>
<protein>
    <recommendedName>
        <fullName evidence="3">Variable large protein</fullName>
    </recommendedName>
</protein>
<proteinExistence type="predicted"/>
<reference evidence="1 2" key="1">
    <citation type="submission" date="2016-03" db="EMBL/GenBank/DDBJ databases">
        <title>Borrelia hermsii Genome sequencing and assembly.</title>
        <authorList>
            <person name="Bontemps-Gallo S."/>
            <person name="Stewart S."/>
        </authorList>
    </citation>
    <scope>NUCLEOTIDE SEQUENCE [LARGE SCALE GENOMIC DNA]</scope>
    <source>
        <strain evidence="1 2">DAH-2E7</strain>
        <plasmid evidence="2">lp28-2 sequence</plasmid>
    </source>
</reference>
<name>A0AAN0X7E6_BORHE</name>